<keyword evidence="2" id="KW-1133">Transmembrane helix</keyword>
<dbReference type="EMBL" id="CP099489">
    <property type="protein sequence ID" value="USQ81928.1"/>
    <property type="molecule type" value="Genomic_DNA"/>
</dbReference>
<evidence type="ECO:0000256" key="2">
    <source>
        <dbReference type="SAM" id="Phobius"/>
    </source>
</evidence>
<keyword evidence="4" id="KW-1185">Reference proteome</keyword>
<feature type="compositionally biased region" description="Basic and acidic residues" evidence="1">
    <location>
        <begin position="1"/>
        <end position="22"/>
    </location>
</feature>
<keyword evidence="2" id="KW-0472">Membrane</keyword>
<sequence>MSENEIRDAMDRAAEKVPDPDLSHTAWSAGRSRKRRTSRAWWGAGGAVAAAALVGAIAWNGGALSLPDSGPAGTAGDDTAQTSEAGPTSGTDEPAISGQPTVLAFTSEKGEIGHAGGLLEPWTPDDGSTTTWHLTDELMWMGGPEQAEQHDPGITLTLEEGTWSVRGCGLALQAPGTVTGGRVVTTGDWDVDPDPDPAATCVPNRASWRDSEWWESLLSGSPLVAQDGTTLLLSGTVGEEPVLEPVSVGFARSDITDPQIGAARAASWEDLAQDWAEAPLEELVAQFPDREFVDTEPDPEADLRLTSPGVGDLRIAGGCGGGFTQSWLLDTGEAAIFHDPFEAVLALGCDGPGVRQESLVTGMLRDGAEISVHGDYLVIDGWVAPTVLDPQPIVEDPRPEILSPAMQLIDLKQLTQAATLLPEVLEPPTDGIPTLTEDPTESFIAAVVSEDDGALLVLGPDQQWRTAATGVGRVTPRPHLSIGGSPPLLDTSISPTGHQLAYRTNEGIVIVTASTGEAAQHQAGGQYPDTVPNDFFWLDDDRLAVDLREDRAMIIDTSTGQVTHDASWSQLREITPWRIIVQAAEDEESGEIEQSGPVVLQQLDAAGDVVEETPLGFTSQPGYQSALAEDRVATVITTQDQTVIEPEGWQGEVPESVSLVLAKDGTLNNLSVLQADADTVTPVRWVDRGTLIVRVADDGLTHYVLWDTQNGGLTLLTEADATQFRAGPVFAQSNQ</sequence>
<dbReference type="SUPFAM" id="SSF82171">
    <property type="entry name" value="DPP6 N-terminal domain-like"/>
    <property type="match status" value="1"/>
</dbReference>
<protein>
    <submittedName>
        <fullName evidence="3">Uncharacterized protein</fullName>
    </submittedName>
</protein>
<keyword evidence="2" id="KW-0812">Transmembrane</keyword>
<gene>
    <name evidence="3" type="ORF">NF556_09895</name>
</gene>
<organism evidence="3 4">
    <name type="scientific">Ornithinimicrobium faecis</name>
    <dbReference type="NCBI Taxonomy" id="2934158"/>
    <lineage>
        <taxon>Bacteria</taxon>
        <taxon>Bacillati</taxon>
        <taxon>Actinomycetota</taxon>
        <taxon>Actinomycetes</taxon>
        <taxon>Micrococcales</taxon>
        <taxon>Ornithinimicrobiaceae</taxon>
        <taxon>Ornithinimicrobium</taxon>
    </lineage>
</organism>
<feature type="transmembrane region" description="Helical" evidence="2">
    <location>
        <begin position="40"/>
        <end position="59"/>
    </location>
</feature>
<feature type="region of interest" description="Disordered" evidence="1">
    <location>
        <begin position="1"/>
        <end position="36"/>
    </location>
</feature>
<reference evidence="3" key="1">
    <citation type="submission" date="2022-06" db="EMBL/GenBank/DDBJ databases">
        <title>Ornithinimicrobium HY1793.</title>
        <authorList>
            <person name="Huang Y."/>
        </authorList>
    </citation>
    <scope>NUCLEOTIDE SEQUENCE</scope>
    <source>
        <strain evidence="3">HY1793</strain>
    </source>
</reference>
<evidence type="ECO:0000313" key="3">
    <source>
        <dbReference type="EMBL" id="USQ81928.1"/>
    </source>
</evidence>
<accession>A0ABY4YYR8</accession>
<dbReference type="Proteomes" id="UP001056455">
    <property type="component" value="Chromosome"/>
</dbReference>
<feature type="region of interest" description="Disordered" evidence="1">
    <location>
        <begin position="68"/>
        <end position="97"/>
    </location>
</feature>
<feature type="compositionally biased region" description="Polar residues" evidence="1">
    <location>
        <begin position="79"/>
        <end position="91"/>
    </location>
</feature>
<name>A0ABY4YYR8_9MICO</name>
<dbReference type="RefSeq" id="WP_252595464.1">
    <property type="nucleotide sequence ID" value="NZ_CP099489.1"/>
</dbReference>
<evidence type="ECO:0000256" key="1">
    <source>
        <dbReference type="SAM" id="MobiDB-lite"/>
    </source>
</evidence>
<evidence type="ECO:0000313" key="4">
    <source>
        <dbReference type="Proteomes" id="UP001056455"/>
    </source>
</evidence>
<proteinExistence type="predicted"/>